<dbReference type="Proteomes" id="UP000232875">
    <property type="component" value="Unassembled WGS sequence"/>
</dbReference>
<dbReference type="PROSITE" id="PS50011">
    <property type="entry name" value="PROTEIN_KINASE_DOM"/>
    <property type="match status" value="1"/>
</dbReference>
<feature type="compositionally biased region" description="Basic and acidic residues" evidence="11">
    <location>
        <begin position="1217"/>
        <end position="1226"/>
    </location>
</feature>
<dbReference type="InterPro" id="IPR011009">
    <property type="entry name" value="Kinase-like_dom_sf"/>
</dbReference>
<dbReference type="InterPro" id="IPR000961">
    <property type="entry name" value="AGC-kinase_C"/>
</dbReference>
<dbReference type="SMART" id="SM00133">
    <property type="entry name" value="S_TK_X"/>
    <property type="match status" value="1"/>
</dbReference>
<dbReference type="CDD" id="cd05611">
    <property type="entry name" value="STKc_Rim15_like"/>
    <property type="match status" value="1"/>
</dbReference>
<evidence type="ECO:0000313" key="16">
    <source>
        <dbReference type="Proteomes" id="UP000232875"/>
    </source>
</evidence>
<dbReference type="EC" id="2.7.11.1" evidence="1"/>
<evidence type="ECO:0000259" key="13">
    <source>
        <dbReference type="PROSITE" id="PS50110"/>
    </source>
</evidence>
<comment type="caution">
    <text evidence="10">Lacks conserved residue(s) required for the propagation of feature annotation.</text>
</comment>
<feature type="domain" description="AGC-kinase C-terminal" evidence="14">
    <location>
        <begin position="1611"/>
        <end position="1699"/>
    </location>
</feature>
<dbReference type="EMBL" id="KZ454988">
    <property type="protein sequence ID" value="PKI85145.1"/>
    <property type="molecule type" value="Genomic_DNA"/>
</dbReference>
<feature type="region of interest" description="Disordered" evidence="11">
    <location>
        <begin position="1217"/>
        <end position="1250"/>
    </location>
</feature>
<dbReference type="PROSITE" id="PS51285">
    <property type="entry name" value="AGC_KINASE_CTER"/>
    <property type="match status" value="1"/>
</dbReference>
<keyword evidence="7" id="KW-0067">ATP-binding</keyword>
<dbReference type="STRING" id="2020962.A0A2N1JF55"/>
<keyword evidence="4" id="KW-0808">Transferase</keyword>
<evidence type="ECO:0000256" key="3">
    <source>
        <dbReference type="ARBA" id="ARBA00022553"/>
    </source>
</evidence>
<proteinExistence type="predicted"/>
<evidence type="ECO:0000256" key="6">
    <source>
        <dbReference type="ARBA" id="ARBA00022777"/>
    </source>
</evidence>
<protein>
    <recommendedName>
        <fullName evidence="1">non-specific serine/threonine protein kinase</fullName>
        <ecNumber evidence="1">2.7.11.1</ecNumber>
    </recommendedName>
</protein>
<feature type="compositionally biased region" description="Polar residues" evidence="11">
    <location>
        <begin position="465"/>
        <end position="477"/>
    </location>
</feature>
<keyword evidence="2" id="KW-0723">Serine/threonine-protein kinase</keyword>
<sequence>MSTCATNSTDLICVICLSGLYAPTQAPNAACVGLLDLLQRNIPTVPRVDELRSTQAERAGWKIHTFWALEPLEHIAPAMQDTPSERTHGDGSSDAYFQTSDVSDSGDDGRRSHDRSSSGIFELDPDTPVTSNSGSDPDEPSTPLHGTVRRAHPAPLSVRTRTHAPSAPQTARAVLHRTTDSSSSTSQGYASPGSATRCYRSTLQNTPSYSSPLAWAPTVLEDSHCTRDRVPRPGTRFSSMGVALRHAKSNSGSRATPVSQSLPRLQGWVTPRCGTSPNTAPLGTRRTFHMEAQTSRGTHRRADSGNANDPWAFSVGSPVGGPEGVDPALVAAISAHPYSVPSVHEFNAWHDASPSASDACDNAQDALGHTTVLQSTVSPSGSGSATPEPAFTSPRRRRSEAVRLQRVPHSVATANDLVVPHRSAPSVSSCSSQGSPLPSPAERTDEHTGCLQTPILGLGLRLPGTESSRSRSATQGDQGALDTDDKQLEMSAVILALSRTHKAEHWAHASPVRWRDWTDDCWCAGVVPDTHVVMRAQFYWSLVRARLNTAEIGGSMYTQFAKRLGAAASMPSLRAVHGKRTQNKTPRREHDVFGVRRKLHAAEQRNRVVSDRTHTDMPKLRTSLRRQNLTTSADDSVAAQRRQLWNEVVEAKTSCDADLDKIVHGILEYSERSTDVEEFEPDVTVMINDEHGTYPFGHDPPDEIPSLALKPIERLGVIATVLRGLSLHALLMQPAICRESIHEIQELGTLWDEHPEWPGRGWYVELLLTVAGLSRVLEWWDAEHRFWHMGEDSNARRQASVQGSPRRASQSATLATTKEEPEDAQSGSSNTNVIVELSLEERIRYLSPTWYDVIGTDPAHLVGLPITSILSPRSATIFARATQQLRDHFGYTVEIVFEMALPGMPDKVYIMEAQGMIVHDTATKSLSHTMWVMSLVPDTLPDEQVMEHPHISQSVGNLPQDGGAISTELLLCRICERDIPAWFFEKHSEICHEIHQLEMNIGAGNELLLELNASISDLQRRLEEESAKSTDFDVHADTHFYYRDHPLMLPPSSNAPLSALEGAHALELERTSRPWCLKRALHLTEELLPVTEDAMSISTPAIKEEGMGDGSFNRLLSPLSCMYMEQLRSWNMPKAHDPALDAMISDVRHAVQEKVHLVNRMRNTIVYVETVRMESEQILAEMLEPVQPAPAVVEPHAEEALAADVKSLLHKVEHDAQHMDVPRENDVATAQRSPIPIPRSRQSSRYTPPYSPRVSLDAHGAGHLGVEQSPRLASPISPRFIPSAQPKTTVASIKDFELLKPISKGAYGSVFLARKRATGDYFAVKVLKKSDMVAKNQITNVRAERMILMNRTQSPFVVKLFFTFQSPEYLYLVMEYLPGGDCAALVKAFGALPEEWAQQYLAEIVQGLAYLHSTGVVHRDMKPDNLLIDNRGHLKLTDFGLSKFGLLGRQTRARSEKQLPHVNTTWAQAPDTGKESVPVPFASLGSSGAAHPSEEYFSRVAHDDTDPKRIFGTPDYLAPETILGVGMDDFAVDWWAMGVILFEFLCGYPPFHAPTPAEVFDKILSRNIRWDPDAEMSREALDLIDKLICTDRHKRLGSRGVDEIKAHPFFDGVVWDTLDEKDGPFVPHLEDATSTDYFDPRGAMPQTFDDEPADPSKLAPASLPSAHQMQRTSSSGQHVSSNEFGSFTYKNLPVLKQANDKIVRRILTEHRSGDFPSSLGRISPHESEENRNGICLHRRSLSDWPIHAKHFAMPRSVSFLSNASPSSGAVSISSQSQETDALHVLVGDSNPVSRSILHASFLQAHAAVTAVGDGAEMCRLAMGGVRYHALFVKLSLRVVNGQDVARMIKSTRNTNATTPIYALVLESGNVLDVAGSIFDDVLPLPVSQARITSILSSLHEDEESTSYFMSQSGMPLRDDDAVAGLGMDRLAL</sequence>
<evidence type="ECO:0000256" key="1">
    <source>
        <dbReference type="ARBA" id="ARBA00012513"/>
    </source>
</evidence>
<keyword evidence="16" id="KW-1185">Reference proteome</keyword>
<feature type="compositionally biased region" description="Polar residues" evidence="11">
    <location>
        <begin position="1665"/>
        <end position="1681"/>
    </location>
</feature>
<evidence type="ECO:0000313" key="15">
    <source>
        <dbReference type="EMBL" id="PKI85145.1"/>
    </source>
</evidence>
<dbReference type="GO" id="GO:0005634">
    <property type="term" value="C:nucleus"/>
    <property type="evidence" value="ECO:0007669"/>
    <property type="project" value="TreeGrafter"/>
</dbReference>
<dbReference type="PROSITE" id="PS50110">
    <property type="entry name" value="RESPONSE_REGULATORY"/>
    <property type="match status" value="1"/>
</dbReference>
<evidence type="ECO:0000256" key="9">
    <source>
        <dbReference type="ARBA" id="ARBA00048679"/>
    </source>
</evidence>
<dbReference type="Gene3D" id="3.40.50.2300">
    <property type="match status" value="1"/>
</dbReference>
<feature type="compositionally biased region" description="Basic and acidic residues" evidence="11">
    <location>
        <begin position="107"/>
        <end position="116"/>
    </location>
</feature>
<dbReference type="GO" id="GO:0005524">
    <property type="term" value="F:ATP binding"/>
    <property type="evidence" value="ECO:0007669"/>
    <property type="project" value="UniProtKB-KW"/>
</dbReference>
<feature type="region of interest" description="Disordered" evidence="11">
    <location>
        <begin position="420"/>
        <end position="446"/>
    </location>
</feature>
<dbReference type="Gene3D" id="3.30.200.20">
    <property type="entry name" value="Phosphorylase Kinase, domain 1"/>
    <property type="match status" value="1"/>
</dbReference>
<reference evidence="15 16" key="1">
    <citation type="submission" date="2017-10" db="EMBL/GenBank/DDBJ databases">
        <title>A novel species of cold-tolerant Malassezia isolated from bats.</title>
        <authorList>
            <person name="Lorch J.M."/>
            <person name="Palmer J.M."/>
            <person name="Vanderwolf K.J."/>
            <person name="Schmidt K.Z."/>
            <person name="Verant M.L."/>
            <person name="Weller T.J."/>
            <person name="Blehert D.S."/>
        </authorList>
    </citation>
    <scope>NUCLEOTIDE SEQUENCE [LARGE SCALE GENOMIC DNA]</scope>
    <source>
        <strain evidence="15 16">NWHC:44797-103</strain>
    </source>
</reference>
<evidence type="ECO:0000259" key="14">
    <source>
        <dbReference type="PROSITE" id="PS51285"/>
    </source>
</evidence>
<evidence type="ECO:0000256" key="11">
    <source>
        <dbReference type="SAM" id="MobiDB-lite"/>
    </source>
</evidence>
<dbReference type="SUPFAM" id="SSF52172">
    <property type="entry name" value="CheY-like"/>
    <property type="match status" value="1"/>
</dbReference>
<evidence type="ECO:0000256" key="10">
    <source>
        <dbReference type="PROSITE-ProRule" id="PRU00169"/>
    </source>
</evidence>
<dbReference type="InterPro" id="IPR001789">
    <property type="entry name" value="Sig_transdc_resp-reg_receiver"/>
</dbReference>
<dbReference type="Pfam" id="PF00069">
    <property type="entry name" value="Pkinase"/>
    <property type="match status" value="2"/>
</dbReference>
<feature type="compositionally biased region" description="Low complexity" evidence="11">
    <location>
        <begin position="420"/>
        <end position="436"/>
    </location>
</feature>
<dbReference type="FunFam" id="1.10.510.10:FF:000340">
    <property type="entry name" value="Serine threonine protein kinase"/>
    <property type="match status" value="1"/>
</dbReference>
<keyword evidence="6" id="KW-0418">Kinase</keyword>
<feature type="region of interest" description="Disordered" evidence="11">
    <location>
        <begin position="1630"/>
        <end position="1681"/>
    </location>
</feature>
<evidence type="ECO:0000256" key="2">
    <source>
        <dbReference type="ARBA" id="ARBA00022527"/>
    </source>
</evidence>
<feature type="compositionally biased region" description="Low complexity" evidence="11">
    <location>
        <begin position="1231"/>
        <end position="1245"/>
    </location>
</feature>
<dbReference type="Gene3D" id="1.10.510.10">
    <property type="entry name" value="Transferase(Phosphotransferase) domain 1"/>
    <property type="match status" value="1"/>
</dbReference>
<evidence type="ECO:0000256" key="5">
    <source>
        <dbReference type="ARBA" id="ARBA00022741"/>
    </source>
</evidence>
<feature type="domain" description="Protein kinase" evidence="12">
    <location>
        <begin position="1296"/>
        <end position="1610"/>
    </location>
</feature>
<organism evidence="15 16">
    <name type="scientific">Malassezia vespertilionis</name>
    <dbReference type="NCBI Taxonomy" id="2020962"/>
    <lineage>
        <taxon>Eukaryota</taxon>
        <taxon>Fungi</taxon>
        <taxon>Dikarya</taxon>
        <taxon>Basidiomycota</taxon>
        <taxon>Ustilaginomycotina</taxon>
        <taxon>Malasseziomycetes</taxon>
        <taxon>Malasseziales</taxon>
        <taxon>Malasseziaceae</taxon>
        <taxon>Malassezia</taxon>
    </lineage>
</organism>
<evidence type="ECO:0000259" key="12">
    <source>
        <dbReference type="PROSITE" id="PS50011"/>
    </source>
</evidence>
<dbReference type="InterPro" id="IPR050236">
    <property type="entry name" value="Ser_Thr_kinase_AGC"/>
</dbReference>
<dbReference type="InterPro" id="IPR008271">
    <property type="entry name" value="Ser/Thr_kinase_AS"/>
</dbReference>
<dbReference type="SMART" id="SM00220">
    <property type="entry name" value="S_TKc"/>
    <property type="match status" value="1"/>
</dbReference>
<evidence type="ECO:0000256" key="4">
    <source>
        <dbReference type="ARBA" id="ARBA00022679"/>
    </source>
</evidence>
<feature type="compositionally biased region" description="Polar residues" evidence="11">
    <location>
        <begin position="180"/>
        <end position="189"/>
    </location>
</feature>
<evidence type="ECO:0000256" key="8">
    <source>
        <dbReference type="ARBA" id="ARBA00047899"/>
    </source>
</evidence>
<dbReference type="PROSITE" id="PS00108">
    <property type="entry name" value="PROTEIN_KINASE_ST"/>
    <property type="match status" value="1"/>
</dbReference>
<dbReference type="GO" id="GO:1901992">
    <property type="term" value="P:positive regulation of mitotic cell cycle phase transition"/>
    <property type="evidence" value="ECO:0007669"/>
    <property type="project" value="UniProtKB-ARBA"/>
</dbReference>
<dbReference type="FunFam" id="3.30.200.20:FF:001008">
    <property type="entry name" value="Serine/threonine-protein kinase cek1"/>
    <property type="match status" value="1"/>
</dbReference>
<feature type="region of interest" description="Disordered" evidence="11">
    <location>
        <begin position="81"/>
        <end position="194"/>
    </location>
</feature>
<dbReference type="PANTHER" id="PTHR24356">
    <property type="entry name" value="SERINE/THREONINE-PROTEIN KINASE"/>
    <property type="match status" value="1"/>
</dbReference>
<name>A0A2N1JF55_9BASI</name>
<dbReference type="SUPFAM" id="SSF56112">
    <property type="entry name" value="Protein kinase-like (PK-like)"/>
    <property type="match status" value="1"/>
</dbReference>
<feature type="region of interest" description="Disordered" evidence="11">
    <location>
        <begin position="794"/>
        <end position="829"/>
    </location>
</feature>
<dbReference type="GO" id="GO:0005737">
    <property type="term" value="C:cytoplasm"/>
    <property type="evidence" value="ECO:0007669"/>
    <property type="project" value="TreeGrafter"/>
</dbReference>
<feature type="compositionally biased region" description="Polar residues" evidence="11">
    <location>
        <begin position="796"/>
        <end position="816"/>
    </location>
</feature>
<keyword evidence="5" id="KW-0547">Nucleotide-binding</keyword>
<dbReference type="GO" id="GO:0004674">
    <property type="term" value="F:protein serine/threonine kinase activity"/>
    <property type="evidence" value="ECO:0007669"/>
    <property type="project" value="UniProtKB-KW"/>
</dbReference>
<dbReference type="OrthoDB" id="162894at2759"/>
<dbReference type="PANTHER" id="PTHR24356:SF1">
    <property type="entry name" value="SERINE_THREONINE-PROTEIN KINASE GREATWALL"/>
    <property type="match status" value="1"/>
</dbReference>
<dbReference type="GO" id="GO:0000160">
    <property type="term" value="P:phosphorelay signal transduction system"/>
    <property type="evidence" value="ECO:0007669"/>
    <property type="project" value="InterPro"/>
</dbReference>
<feature type="region of interest" description="Disordered" evidence="11">
    <location>
        <begin position="460"/>
        <end position="485"/>
    </location>
</feature>
<gene>
    <name evidence="15" type="ORF">MVES_001103</name>
</gene>
<dbReference type="InterPro" id="IPR011006">
    <property type="entry name" value="CheY-like_superfamily"/>
</dbReference>
<feature type="domain" description="Response regulatory" evidence="13">
    <location>
        <begin position="1783"/>
        <end position="1899"/>
    </location>
</feature>
<keyword evidence="3" id="KW-0597">Phosphoprotein</keyword>
<comment type="catalytic activity">
    <reaction evidence="9">
        <text>L-seryl-[protein] + ATP = O-phospho-L-seryl-[protein] + ADP + H(+)</text>
        <dbReference type="Rhea" id="RHEA:17989"/>
        <dbReference type="Rhea" id="RHEA-COMP:9863"/>
        <dbReference type="Rhea" id="RHEA-COMP:11604"/>
        <dbReference type="ChEBI" id="CHEBI:15378"/>
        <dbReference type="ChEBI" id="CHEBI:29999"/>
        <dbReference type="ChEBI" id="CHEBI:30616"/>
        <dbReference type="ChEBI" id="CHEBI:83421"/>
        <dbReference type="ChEBI" id="CHEBI:456216"/>
        <dbReference type="EC" id="2.7.11.1"/>
    </reaction>
</comment>
<evidence type="ECO:0000256" key="7">
    <source>
        <dbReference type="ARBA" id="ARBA00022840"/>
    </source>
</evidence>
<dbReference type="InterPro" id="IPR000719">
    <property type="entry name" value="Prot_kinase_dom"/>
</dbReference>
<comment type="catalytic activity">
    <reaction evidence="8">
        <text>L-threonyl-[protein] + ATP = O-phospho-L-threonyl-[protein] + ADP + H(+)</text>
        <dbReference type="Rhea" id="RHEA:46608"/>
        <dbReference type="Rhea" id="RHEA-COMP:11060"/>
        <dbReference type="Rhea" id="RHEA-COMP:11605"/>
        <dbReference type="ChEBI" id="CHEBI:15378"/>
        <dbReference type="ChEBI" id="CHEBI:30013"/>
        <dbReference type="ChEBI" id="CHEBI:30616"/>
        <dbReference type="ChEBI" id="CHEBI:61977"/>
        <dbReference type="ChEBI" id="CHEBI:456216"/>
        <dbReference type="EC" id="2.7.11.1"/>
    </reaction>
</comment>
<feature type="region of interest" description="Disordered" evidence="11">
    <location>
        <begin position="374"/>
        <end position="404"/>
    </location>
</feature>
<accession>A0A2N1JF55</accession>
<feature type="compositionally biased region" description="Polar residues" evidence="11">
    <location>
        <begin position="374"/>
        <end position="385"/>
    </location>
</feature>